<gene>
    <name evidence="2" type="ORF">KO481_05360</name>
</gene>
<dbReference type="Proteomes" id="UP000733379">
    <property type="component" value="Unassembled WGS sequence"/>
</dbReference>
<accession>A0ABS6ASE2</accession>
<keyword evidence="1" id="KW-1133">Transmembrane helix</keyword>
<dbReference type="RefSeq" id="WP_215915724.1">
    <property type="nucleotide sequence ID" value="NZ_JAHKNI010000001.1"/>
</dbReference>
<proteinExistence type="predicted"/>
<sequence length="221" mass="23470">MSYFPMGGPGYSMPPGQPAPLEQVPQFPPLGPNYQMPPQRRGHGALIAVVAAAVVAALAVAAGVAYAMWPSSNDLRSIAGDWTDKEKVVVRAFPKIVTDPGNQAGWQGTRCYGDVDSPNDQIQGVTCSPPSVSFTVSILDTGNANAAVAYLAGRTDAQWQKAAVAHDGFSAPLSVWTAPSGDEIRTGFGADSKFGRYVVDFRMDGHPKEQLIAAWKKLPLR</sequence>
<reference evidence="2 3" key="1">
    <citation type="submission" date="2021-06" db="EMBL/GenBank/DDBJ databases">
        <title>Actinomycetes sequencing.</title>
        <authorList>
            <person name="Shan Q."/>
        </authorList>
    </citation>
    <scope>NUCLEOTIDE SEQUENCE [LARGE SCALE GENOMIC DNA]</scope>
    <source>
        <strain evidence="2 3">NEAU-G5</strain>
    </source>
</reference>
<evidence type="ECO:0000256" key="1">
    <source>
        <dbReference type="SAM" id="Phobius"/>
    </source>
</evidence>
<protein>
    <submittedName>
        <fullName evidence="2">Uncharacterized protein</fullName>
    </submittedName>
</protein>
<dbReference type="EMBL" id="JAHKNI010000001">
    <property type="protein sequence ID" value="MBU3060951.1"/>
    <property type="molecule type" value="Genomic_DNA"/>
</dbReference>
<organism evidence="2 3">
    <name type="scientific">Nocardia albiluteola</name>
    <dbReference type="NCBI Taxonomy" id="2842303"/>
    <lineage>
        <taxon>Bacteria</taxon>
        <taxon>Bacillati</taxon>
        <taxon>Actinomycetota</taxon>
        <taxon>Actinomycetes</taxon>
        <taxon>Mycobacteriales</taxon>
        <taxon>Nocardiaceae</taxon>
        <taxon>Nocardia</taxon>
    </lineage>
</organism>
<name>A0ABS6ASE2_9NOCA</name>
<keyword evidence="3" id="KW-1185">Reference proteome</keyword>
<evidence type="ECO:0000313" key="3">
    <source>
        <dbReference type="Proteomes" id="UP000733379"/>
    </source>
</evidence>
<keyword evidence="1" id="KW-0472">Membrane</keyword>
<keyword evidence="1" id="KW-0812">Transmembrane</keyword>
<evidence type="ECO:0000313" key="2">
    <source>
        <dbReference type="EMBL" id="MBU3060951.1"/>
    </source>
</evidence>
<comment type="caution">
    <text evidence="2">The sequence shown here is derived from an EMBL/GenBank/DDBJ whole genome shotgun (WGS) entry which is preliminary data.</text>
</comment>
<feature type="transmembrane region" description="Helical" evidence="1">
    <location>
        <begin position="45"/>
        <end position="69"/>
    </location>
</feature>